<reference evidence="2" key="1">
    <citation type="submission" date="2023-06" db="EMBL/GenBank/DDBJ databases">
        <title>Genome-scale phylogeny and comparative genomics of the fungal order Sordariales.</title>
        <authorList>
            <consortium name="Lawrence Berkeley National Laboratory"/>
            <person name="Hensen N."/>
            <person name="Bonometti L."/>
            <person name="Westerberg I."/>
            <person name="Brannstrom I.O."/>
            <person name="Guillou S."/>
            <person name="Cros-Aarteil S."/>
            <person name="Calhoun S."/>
            <person name="Haridas S."/>
            <person name="Kuo A."/>
            <person name="Mondo S."/>
            <person name="Pangilinan J."/>
            <person name="Riley R."/>
            <person name="LaButti K."/>
            <person name="Andreopoulos B."/>
            <person name="Lipzen A."/>
            <person name="Chen C."/>
            <person name="Yanf M."/>
            <person name="Daum C."/>
            <person name="Ng V."/>
            <person name="Clum A."/>
            <person name="Steindorff A."/>
            <person name="Ohm R."/>
            <person name="Martin F."/>
            <person name="Silar P."/>
            <person name="Natvig D."/>
            <person name="Lalanne C."/>
            <person name="Gautier V."/>
            <person name="Ament-velasquez S.L."/>
            <person name="Kruys A."/>
            <person name="Hutchinson M.I."/>
            <person name="Powell A.J."/>
            <person name="Barry K."/>
            <person name="Miller A.N."/>
            <person name="Grigoriev I.V."/>
            <person name="Debuchy R."/>
            <person name="Gladieux P."/>
            <person name="Thoren M.H."/>
            <person name="Johannesson H."/>
        </authorList>
    </citation>
    <scope>NUCLEOTIDE SEQUENCE</scope>
    <source>
        <strain evidence="2">SMH3391-2</strain>
    </source>
</reference>
<organism evidence="2 3">
    <name type="scientific">Bombardia bombarda</name>
    <dbReference type="NCBI Taxonomy" id="252184"/>
    <lineage>
        <taxon>Eukaryota</taxon>
        <taxon>Fungi</taxon>
        <taxon>Dikarya</taxon>
        <taxon>Ascomycota</taxon>
        <taxon>Pezizomycotina</taxon>
        <taxon>Sordariomycetes</taxon>
        <taxon>Sordariomycetidae</taxon>
        <taxon>Sordariales</taxon>
        <taxon>Lasiosphaeriaceae</taxon>
        <taxon>Bombardia</taxon>
    </lineage>
</organism>
<keyword evidence="3" id="KW-1185">Reference proteome</keyword>
<dbReference type="Proteomes" id="UP001174934">
    <property type="component" value="Unassembled WGS sequence"/>
</dbReference>
<protein>
    <submittedName>
        <fullName evidence="2">Uncharacterized protein</fullName>
    </submittedName>
</protein>
<dbReference type="AlphaFoldDB" id="A0AA40CH72"/>
<feature type="region of interest" description="Disordered" evidence="1">
    <location>
        <begin position="1"/>
        <end position="30"/>
    </location>
</feature>
<evidence type="ECO:0000313" key="3">
    <source>
        <dbReference type="Proteomes" id="UP001174934"/>
    </source>
</evidence>
<sequence length="184" mass="20235">MSHAICSRFSVGEQGNSKKHPYAQRPRVPEGGAIHTQATLGLKDNVDTLSNTAIGMNSRENAGLKCRVRAGISRVKKQWVSRSGGGGWDKEWRAGFRLGHNERRDILLSRVRLAVLRAPSSPGRRSLAFVACWSSSFATAMTLTQQPSSQPSLGFPRAGKLSCKTLASGVRPRRYQESQYKHDT</sequence>
<accession>A0AA40CH72</accession>
<gene>
    <name evidence="2" type="ORF">B0T17DRAFT_504747</name>
</gene>
<name>A0AA40CH72_9PEZI</name>
<comment type="caution">
    <text evidence="2">The sequence shown here is derived from an EMBL/GenBank/DDBJ whole genome shotgun (WGS) entry which is preliminary data.</text>
</comment>
<proteinExistence type="predicted"/>
<evidence type="ECO:0000256" key="1">
    <source>
        <dbReference type="SAM" id="MobiDB-lite"/>
    </source>
</evidence>
<evidence type="ECO:0000313" key="2">
    <source>
        <dbReference type="EMBL" id="KAK0637403.1"/>
    </source>
</evidence>
<dbReference type="EMBL" id="JAULSR010000001">
    <property type="protein sequence ID" value="KAK0637403.1"/>
    <property type="molecule type" value="Genomic_DNA"/>
</dbReference>